<sequence>TTYKKDELIEALVKQVQQLSVNYVMATNQQERDTRDKEWYSEKGHFARTCMLERKYGEPKEERRPTDNDRRVNYCDYEYDADK</sequence>
<feature type="non-terminal residue" evidence="1">
    <location>
        <position position="83"/>
    </location>
</feature>
<name>A0ACA9PHQ7_9GLOM</name>
<dbReference type="EMBL" id="CAJVPW010025788">
    <property type="protein sequence ID" value="CAG8710186.1"/>
    <property type="molecule type" value="Genomic_DNA"/>
</dbReference>
<accession>A0ACA9PHQ7</accession>
<dbReference type="Proteomes" id="UP000789366">
    <property type="component" value="Unassembled WGS sequence"/>
</dbReference>
<gene>
    <name evidence="1" type="ORF">SPELUC_LOCUS11769</name>
</gene>
<reference evidence="1" key="1">
    <citation type="submission" date="2021-06" db="EMBL/GenBank/DDBJ databases">
        <authorList>
            <person name="Kallberg Y."/>
            <person name="Tangrot J."/>
            <person name="Rosling A."/>
        </authorList>
    </citation>
    <scope>NUCLEOTIDE SEQUENCE</scope>
    <source>
        <strain evidence="1">28 12/20/2015</strain>
    </source>
</reference>
<organism evidence="1 2">
    <name type="scientific">Cetraspora pellucida</name>
    <dbReference type="NCBI Taxonomy" id="1433469"/>
    <lineage>
        <taxon>Eukaryota</taxon>
        <taxon>Fungi</taxon>
        <taxon>Fungi incertae sedis</taxon>
        <taxon>Mucoromycota</taxon>
        <taxon>Glomeromycotina</taxon>
        <taxon>Glomeromycetes</taxon>
        <taxon>Diversisporales</taxon>
        <taxon>Gigasporaceae</taxon>
        <taxon>Cetraspora</taxon>
    </lineage>
</organism>
<protein>
    <submittedName>
        <fullName evidence="1">17031_t:CDS:1</fullName>
    </submittedName>
</protein>
<comment type="caution">
    <text evidence="1">The sequence shown here is derived from an EMBL/GenBank/DDBJ whole genome shotgun (WGS) entry which is preliminary data.</text>
</comment>
<evidence type="ECO:0000313" key="2">
    <source>
        <dbReference type="Proteomes" id="UP000789366"/>
    </source>
</evidence>
<keyword evidence="2" id="KW-1185">Reference proteome</keyword>
<feature type="non-terminal residue" evidence="1">
    <location>
        <position position="1"/>
    </location>
</feature>
<evidence type="ECO:0000313" key="1">
    <source>
        <dbReference type="EMBL" id="CAG8710186.1"/>
    </source>
</evidence>
<proteinExistence type="predicted"/>